<keyword evidence="4" id="KW-0677">Repeat</keyword>
<evidence type="ECO:0000256" key="1">
    <source>
        <dbReference type="ARBA" id="ARBA00004496"/>
    </source>
</evidence>
<evidence type="ECO:0000256" key="8">
    <source>
        <dbReference type="SAM" id="MobiDB-lite"/>
    </source>
</evidence>
<evidence type="ECO:0000313" key="11">
    <source>
        <dbReference type="Proteomes" id="UP000025227"/>
    </source>
</evidence>
<dbReference type="AlphaFoldDB" id="A0A7I5E8Y1"/>
<accession>A0A7I5E8Y1</accession>
<feature type="domain" description="TRAF-type" evidence="10">
    <location>
        <begin position="56"/>
        <end position="127"/>
    </location>
</feature>
<proteinExistence type="predicted"/>
<evidence type="ECO:0000256" key="2">
    <source>
        <dbReference type="ARBA" id="ARBA00022490"/>
    </source>
</evidence>
<dbReference type="InterPro" id="IPR008974">
    <property type="entry name" value="TRAF-like"/>
</dbReference>
<feature type="compositionally biased region" description="Polar residues" evidence="8">
    <location>
        <begin position="364"/>
        <end position="373"/>
    </location>
</feature>
<keyword evidence="2" id="KW-0963">Cytoplasm</keyword>
<keyword evidence="6 7" id="KW-0862">Zinc</keyword>
<dbReference type="GO" id="GO:0005737">
    <property type="term" value="C:cytoplasm"/>
    <property type="evidence" value="ECO:0007669"/>
    <property type="project" value="UniProtKB-SubCell"/>
</dbReference>
<dbReference type="OMA" id="PCPNGCK"/>
<keyword evidence="5 7" id="KW-0863">Zinc-finger</keyword>
<organism evidence="11 12">
    <name type="scientific">Haemonchus contortus</name>
    <name type="common">Barber pole worm</name>
    <dbReference type="NCBI Taxonomy" id="6289"/>
    <lineage>
        <taxon>Eukaryota</taxon>
        <taxon>Metazoa</taxon>
        <taxon>Ecdysozoa</taxon>
        <taxon>Nematoda</taxon>
        <taxon>Chromadorea</taxon>
        <taxon>Rhabditida</taxon>
        <taxon>Rhabditina</taxon>
        <taxon>Rhabditomorpha</taxon>
        <taxon>Strongyloidea</taxon>
        <taxon>Trichostrongylidae</taxon>
        <taxon>Haemonchus</taxon>
    </lineage>
</organism>
<reference evidence="12" key="1">
    <citation type="submission" date="2020-12" db="UniProtKB">
        <authorList>
            <consortium name="WormBaseParasite"/>
        </authorList>
    </citation>
    <scope>IDENTIFICATION</scope>
    <source>
        <strain evidence="12">MHco3</strain>
    </source>
</reference>
<dbReference type="PANTHER" id="PTHR10131:SF151">
    <property type="entry name" value="TNF RECEPTOR ASSOCIATED FACTOR (TRAF) HOMOLOG"/>
    <property type="match status" value="1"/>
</dbReference>
<evidence type="ECO:0000256" key="6">
    <source>
        <dbReference type="ARBA" id="ARBA00022833"/>
    </source>
</evidence>
<dbReference type="InterPro" id="IPR013083">
    <property type="entry name" value="Znf_RING/FYVE/PHD"/>
</dbReference>
<dbReference type="InterPro" id="IPR001293">
    <property type="entry name" value="Znf_TRAF"/>
</dbReference>
<dbReference type="SMART" id="SM00061">
    <property type="entry name" value="MATH"/>
    <property type="match status" value="1"/>
</dbReference>
<comment type="subcellular location">
    <subcellularLocation>
        <location evidence="1">Cytoplasm</location>
    </subcellularLocation>
</comment>
<dbReference type="OrthoDB" id="5574452at2759"/>
<feature type="zinc finger region" description="TRAF-type" evidence="7">
    <location>
        <begin position="56"/>
        <end position="127"/>
    </location>
</feature>
<name>A0A7I5E8Y1_HAECO</name>
<dbReference type="Pfam" id="PF21355">
    <property type="entry name" value="TRAF-mep_MATH"/>
    <property type="match status" value="1"/>
</dbReference>
<evidence type="ECO:0000256" key="4">
    <source>
        <dbReference type="ARBA" id="ARBA00022737"/>
    </source>
</evidence>
<feature type="region of interest" description="Disordered" evidence="8">
    <location>
        <begin position="351"/>
        <end position="460"/>
    </location>
</feature>
<evidence type="ECO:0000313" key="12">
    <source>
        <dbReference type="WBParaSite" id="HCON_00074810-00001"/>
    </source>
</evidence>
<evidence type="ECO:0000259" key="10">
    <source>
        <dbReference type="PROSITE" id="PS50145"/>
    </source>
</evidence>
<protein>
    <submittedName>
        <fullName evidence="12">TNF receptor-associated factor 5</fullName>
    </submittedName>
</protein>
<evidence type="ECO:0000256" key="3">
    <source>
        <dbReference type="ARBA" id="ARBA00022723"/>
    </source>
</evidence>
<feature type="domain" description="TRAF-type" evidence="10">
    <location>
        <begin position="4"/>
        <end position="54"/>
    </location>
</feature>
<feature type="compositionally biased region" description="Basic and acidic residues" evidence="8">
    <location>
        <begin position="433"/>
        <end position="460"/>
    </location>
</feature>
<evidence type="ECO:0000256" key="5">
    <source>
        <dbReference type="ARBA" id="ARBA00022771"/>
    </source>
</evidence>
<feature type="zinc finger region" description="TRAF-type" evidence="7">
    <location>
        <begin position="4"/>
        <end position="54"/>
    </location>
</feature>
<dbReference type="InterPro" id="IPR002083">
    <property type="entry name" value="MATH/TRAF_dom"/>
</dbReference>
<dbReference type="GO" id="GO:0008270">
    <property type="term" value="F:zinc ion binding"/>
    <property type="evidence" value="ECO:0007669"/>
    <property type="project" value="UniProtKB-KW"/>
</dbReference>
<dbReference type="PROSITE" id="PS50144">
    <property type="entry name" value="MATH"/>
    <property type="match status" value="1"/>
</dbReference>
<dbReference type="Gene3D" id="3.30.40.10">
    <property type="entry name" value="Zinc/RING finger domain, C3HC4 (zinc finger)"/>
    <property type="match status" value="2"/>
</dbReference>
<dbReference type="PROSITE" id="PS50145">
    <property type="entry name" value="ZF_TRAF"/>
    <property type="match status" value="2"/>
</dbReference>
<keyword evidence="3 7" id="KW-0479">Metal-binding</keyword>
<evidence type="ECO:0000256" key="7">
    <source>
        <dbReference type="PROSITE-ProRule" id="PRU00207"/>
    </source>
</evidence>
<dbReference type="PANTHER" id="PTHR10131">
    <property type="entry name" value="TNF RECEPTOR ASSOCIATED FACTOR"/>
    <property type="match status" value="1"/>
</dbReference>
<dbReference type="Proteomes" id="UP000025227">
    <property type="component" value="Unplaced"/>
</dbReference>
<keyword evidence="11" id="KW-1185">Reference proteome</keyword>
<feature type="domain" description="MATH" evidence="9">
    <location>
        <begin position="182"/>
        <end position="331"/>
    </location>
</feature>
<dbReference type="Pfam" id="PF02176">
    <property type="entry name" value="zf-TRAF"/>
    <property type="match status" value="1"/>
</dbReference>
<evidence type="ECO:0000259" key="9">
    <source>
        <dbReference type="PROSITE" id="PS50144"/>
    </source>
</evidence>
<dbReference type="InterPro" id="IPR049342">
    <property type="entry name" value="TRAF1-6_MATH_dom"/>
</dbReference>
<feature type="compositionally biased region" description="Acidic residues" evidence="8">
    <location>
        <begin position="374"/>
        <end position="385"/>
    </location>
</feature>
<dbReference type="SUPFAM" id="SSF49599">
    <property type="entry name" value="TRAF domain-like"/>
    <property type="match status" value="1"/>
</dbReference>
<dbReference type="WBParaSite" id="HCON_00074810-00001">
    <property type="protein sequence ID" value="HCON_00074810-00001"/>
    <property type="gene ID" value="HCON_00074810"/>
</dbReference>
<dbReference type="GO" id="GO:0043122">
    <property type="term" value="P:regulation of canonical NF-kappaB signal transduction"/>
    <property type="evidence" value="ECO:0007669"/>
    <property type="project" value="TreeGrafter"/>
</dbReference>
<sequence length="460" mass="52339">MQKHADSCLYHGVPCPNCKKTVPERDMATHLEECEKKIGTCTYCGIRVKATGMEKHLKICPRVIMSCPFQCGLLDRTREEVCFLQINHKTIYNIIEIEQHRPSCPNIDKYCPFAELGCDYTGDKETIPQHLAEEPVHHLMLLCDAITDLKSFHTTVQSEWYTTNERHQSLLERAITANEMYGAQLIWRIDNMEQKMNEARSGTRPIIHSDPFVSGRYGYKFVASACLFGDGQYRGKYMAVYVTLVRGKYDSLLQWPFDLTVCITLLDQNPVYENRCDISYRVDARKIKDKCEFLERPMTDKNGSFGAQTFCRLAVMDNFIREDTMFLKIEIDVLKSHEHLLRPASVTNPDCKSAISELPPRTPVTVSQSQLPETTEEMNLGDETEPSTTLPSEESWERPPTVKESAPNSPISARSAGLPVIVSEENEIQENGEIEKSHDSKAHEGASDRPEVGAEEHEHE</sequence>
<dbReference type="Gene3D" id="2.60.210.10">
    <property type="entry name" value="Apoptosis, Tumor Necrosis Factor Receptor Associated Protein 2, Chain A"/>
    <property type="match status" value="1"/>
</dbReference>